<evidence type="ECO:0000259" key="4">
    <source>
        <dbReference type="PROSITE" id="PS51212"/>
    </source>
</evidence>
<dbReference type="PROSITE" id="PS51212">
    <property type="entry name" value="WSC"/>
    <property type="match status" value="2"/>
</dbReference>
<feature type="compositionally biased region" description="Pro residues" evidence="2">
    <location>
        <begin position="84"/>
        <end position="101"/>
    </location>
</feature>
<feature type="signal peptide" evidence="3">
    <location>
        <begin position="1"/>
        <end position="15"/>
    </location>
</feature>
<evidence type="ECO:0000256" key="1">
    <source>
        <dbReference type="ARBA" id="ARBA00022737"/>
    </source>
</evidence>
<feature type="region of interest" description="Disordered" evidence="2">
    <location>
        <begin position="307"/>
        <end position="363"/>
    </location>
</feature>
<protein>
    <recommendedName>
        <fullName evidence="4">WSC domain-containing protein</fullName>
    </recommendedName>
</protein>
<dbReference type="Pfam" id="PF01822">
    <property type="entry name" value="WSC"/>
    <property type="match status" value="2"/>
</dbReference>
<dbReference type="EMBL" id="JAQQWP010000002">
    <property type="protein sequence ID" value="KAK8129345.1"/>
    <property type="molecule type" value="Genomic_DNA"/>
</dbReference>
<evidence type="ECO:0000313" key="5">
    <source>
        <dbReference type="EMBL" id="KAK8129345.1"/>
    </source>
</evidence>
<dbReference type="InterPro" id="IPR002889">
    <property type="entry name" value="WSC_carb-bd"/>
</dbReference>
<dbReference type="AlphaFoldDB" id="A0AAW0R6C0"/>
<feature type="compositionally biased region" description="Pro residues" evidence="2">
    <location>
        <begin position="310"/>
        <end position="329"/>
    </location>
</feature>
<feature type="domain" description="WSC" evidence="4">
    <location>
        <begin position="207"/>
        <end position="304"/>
    </location>
</feature>
<feature type="domain" description="WSC" evidence="4">
    <location>
        <begin position="93"/>
        <end position="188"/>
    </location>
</feature>
<feature type="chain" id="PRO_5043452216" description="WSC domain-containing protein" evidence="3">
    <location>
        <begin position="16"/>
        <end position="400"/>
    </location>
</feature>
<dbReference type="Proteomes" id="UP001392437">
    <property type="component" value="Unassembled WGS sequence"/>
</dbReference>
<evidence type="ECO:0000256" key="3">
    <source>
        <dbReference type="SAM" id="SignalP"/>
    </source>
</evidence>
<accession>A0AAW0R6C0</accession>
<feature type="compositionally biased region" description="Pro residues" evidence="2">
    <location>
        <begin position="51"/>
        <end position="63"/>
    </location>
</feature>
<reference evidence="5 6" key="1">
    <citation type="submission" date="2023-01" db="EMBL/GenBank/DDBJ databases">
        <title>Analysis of 21 Apiospora genomes using comparative genomics revels a genus with tremendous synthesis potential of carbohydrate active enzymes and secondary metabolites.</title>
        <authorList>
            <person name="Sorensen T."/>
        </authorList>
    </citation>
    <scope>NUCLEOTIDE SEQUENCE [LARGE SCALE GENOMIC DNA]</scope>
    <source>
        <strain evidence="5 6">CBS 117206</strain>
    </source>
</reference>
<keyword evidence="3" id="KW-0732">Signal</keyword>
<sequence>MRSAAILGLAGAASAFVIPTDSPERPPDLPLLDPIHDWGPPDPDFSLHPVIQPPPEPTLPPSDPTGGVLSVRKSDPRTGRPPIEEPPVVEPAPWTPPPPPADPSWEAAYRRCFSGVPKEYMTIDRCVDACAASGFKLAGLEYGSECYCGNTLQGENVPVLDERCDIPCVGNNKTTCGGHGALALYVKDHFKFTEGKAFDGFGPGIEGYEPVGCYQDFNAFNRTLKENALQGPEQTFMTPEMCVRDCKARDFPLAGLEYGRQCFCGHDRNGLANRTEDFFCNQGCTGNAQQFCGGNWNVLIYSRDGAEPAIAPPPPPPPLPPPPLPTPPPPRKRVEGPSKTLLLRGDEPGAWGPRQTPSSWDEPTFCLGVEGPLGCNTLPLPDDEPYASLHHLEQTQSFRL</sequence>
<comment type="caution">
    <text evidence="5">The sequence shown here is derived from an EMBL/GenBank/DDBJ whole genome shotgun (WGS) entry which is preliminary data.</text>
</comment>
<proteinExistence type="predicted"/>
<dbReference type="PANTHER" id="PTHR45964">
    <property type="entry name" value="WSCD FAMILY MEMBER CG9164"/>
    <property type="match status" value="1"/>
</dbReference>
<dbReference type="InterPro" id="IPR051589">
    <property type="entry name" value="Sialate-O-sulfotransferase"/>
</dbReference>
<organism evidence="5 6">
    <name type="scientific">Apiospora kogelbergensis</name>
    <dbReference type="NCBI Taxonomy" id="1337665"/>
    <lineage>
        <taxon>Eukaryota</taxon>
        <taxon>Fungi</taxon>
        <taxon>Dikarya</taxon>
        <taxon>Ascomycota</taxon>
        <taxon>Pezizomycotina</taxon>
        <taxon>Sordariomycetes</taxon>
        <taxon>Xylariomycetidae</taxon>
        <taxon>Amphisphaeriales</taxon>
        <taxon>Apiosporaceae</taxon>
        <taxon>Apiospora</taxon>
    </lineage>
</organism>
<dbReference type="SMART" id="SM00321">
    <property type="entry name" value="WSC"/>
    <property type="match status" value="2"/>
</dbReference>
<feature type="region of interest" description="Disordered" evidence="2">
    <location>
        <begin position="11"/>
        <end position="101"/>
    </location>
</feature>
<dbReference type="PANTHER" id="PTHR45964:SF5">
    <property type="entry name" value="WSCD FAMILY MEMBER CG9164"/>
    <property type="match status" value="1"/>
</dbReference>
<evidence type="ECO:0000313" key="6">
    <source>
        <dbReference type="Proteomes" id="UP001392437"/>
    </source>
</evidence>
<gene>
    <name evidence="5" type="ORF">PG999_001725</name>
</gene>
<evidence type="ECO:0000256" key="2">
    <source>
        <dbReference type="SAM" id="MobiDB-lite"/>
    </source>
</evidence>
<keyword evidence="1" id="KW-0677">Repeat</keyword>
<keyword evidence="6" id="KW-1185">Reference proteome</keyword>
<name>A0AAW0R6C0_9PEZI</name>